<dbReference type="AlphaFoldDB" id="A0AA37SXS5"/>
<feature type="transmembrane region" description="Helical" evidence="9">
    <location>
        <begin position="158"/>
        <end position="180"/>
    </location>
</feature>
<feature type="transmembrane region" description="Helical" evidence="9">
    <location>
        <begin position="370"/>
        <end position="389"/>
    </location>
</feature>
<feature type="transmembrane region" description="Helical" evidence="9">
    <location>
        <begin position="307"/>
        <end position="329"/>
    </location>
</feature>
<comment type="subcellular location">
    <subcellularLocation>
        <location evidence="1">Membrane</location>
        <topology evidence="1">Multi-pass membrane protein</topology>
    </subcellularLocation>
</comment>
<dbReference type="PROSITE" id="PS50283">
    <property type="entry name" value="NA_SOLUT_SYMP_3"/>
    <property type="match status" value="1"/>
</dbReference>
<feature type="transmembrane region" description="Helical" evidence="9">
    <location>
        <begin position="43"/>
        <end position="65"/>
    </location>
</feature>
<dbReference type="Gene3D" id="1.20.1730.10">
    <property type="entry name" value="Sodium/glucose cotransporter"/>
    <property type="match status" value="1"/>
</dbReference>
<feature type="transmembrane region" description="Helical" evidence="9">
    <location>
        <begin position="274"/>
        <end position="295"/>
    </location>
</feature>
<accession>A0AA37SXS5</accession>
<dbReference type="Proteomes" id="UP001156601">
    <property type="component" value="Unassembled WGS sequence"/>
</dbReference>
<evidence type="ECO:0000256" key="9">
    <source>
        <dbReference type="SAM" id="Phobius"/>
    </source>
</evidence>
<organism evidence="10 11">
    <name type="scientific">Agaribacter marinus</name>
    <dbReference type="NCBI Taxonomy" id="1431249"/>
    <lineage>
        <taxon>Bacteria</taxon>
        <taxon>Pseudomonadati</taxon>
        <taxon>Pseudomonadota</taxon>
        <taxon>Gammaproteobacteria</taxon>
        <taxon>Alteromonadales</taxon>
        <taxon>Alteromonadaceae</taxon>
        <taxon>Agaribacter</taxon>
    </lineage>
</organism>
<evidence type="ECO:0000256" key="2">
    <source>
        <dbReference type="ARBA" id="ARBA00006434"/>
    </source>
</evidence>
<feature type="transmembrane region" description="Helical" evidence="9">
    <location>
        <begin position="118"/>
        <end position="138"/>
    </location>
</feature>
<name>A0AA37SXS5_9ALTE</name>
<keyword evidence="4 9" id="KW-0812">Transmembrane</keyword>
<evidence type="ECO:0000256" key="6">
    <source>
        <dbReference type="ARBA" id="ARBA00022989"/>
    </source>
</evidence>
<dbReference type="GO" id="GO:0005886">
    <property type="term" value="C:plasma membrane"/>
    <property type="evidence" value="ECO:0007669"/>
    <property type="project" value="TreeGrafter"/>
</dbReference>
<protein>
    <recommendedName>
        <fullName evidence="12">Na+:solute symporter</fullName>
    </recommendedName>
</protein>
<comment type="caution">
    <text evidence="10">The sequence shown here is derived from an EMBL/GenBank/DDBJ whole genome shotgun (WGS) entry which is preliminary data.</text>
</comment>
<feature type="transmembrane region" description="Helical" evidence="9">
    <location>
        <begin position="395"/>
        <end position="415"/>
    </location>
</feature>
<evidence type="ECO:0000256" key="8">
    <source>
        <dbReference type="RuleBase" id="RU362091"/>
    </source>
</evidence>
<dbReference type="EMBL" id="BSOT01000005">
    <property type="protein sequence ID" value="GLR70080.1"/>
    <property type="molecule type" value="Genomic_DNA"/>
</dbReference>
<comment type="similarity">
    <text evidence="2 8">Belongs to the sodium:solute symporter (SSF) (TC 2.A.21) family.</text>
</comment>
<evidence type="ECO:0000313" key="11">
    <source>
        <dbReference type="Proteomes" id="UP001156601"/>
    </source>
</evidence>
<feature type="transmembrane region" description="Helical" evidence="9">
    <location>
        <begin position="235"/>
        <end position="253"/>
    </location>
</feature>
<evidence type="ECO:0000256" key="3">
    <source>
        <dbReference type="ARBA" id="ARBA00022448"/>
    </source>
</evidence>
<proteinExistence type="inferred from homology"/>
<keyword evidence="6 9" id="KW-1133">Transmembrane helix</keyword>
<evidence type="ECO:0008006" key="12">
    <source>
        <dbReference type="Google" id="ProtNLM"/>
    </source>
</evidence>
<dbReference type="InterPro" id="IPR001734">
    <property type="entry name" value="Na/solute_symporter"/>
</dbReference>
<dbReference type="PANTHER" id="PTHR48086:SF7">
    <property type="entry name" value="SODIUM-SOLUTE SYMPORTER-RELATED"/>
    <property type="match status" value="1"/>
</dbReference>
<feature type="transmembrane region" description="Helical" evidence="9">
    <location>
        <begin position="547"/>
        <end position="566"/>
    </location>
</feature>
<sequence length="583" mass="64590">MQAVDYIVVVIYLLGMLVISTLFSKRMKNANDMFSAGGQSPWWISGLSAFMTMFSAGTFVVWGGIAYQYGLVAIAINCCYGIAALLVGRYIAGQWKEAGVNSASEFLQLRFGSSIVQFYTWFKGLLTIFTTGGSIYALSKIVSALIPLSHGHWLADPATGHLSVAIMSTVLCIVVVLIAFSGGLWAVLMTDVLQFIVLTVSVLLVVPLILGELSSIDSFVNQMPEGYFSLTTLDFPVWFLVGWLVLNFVTLGGDWAFIQRYLCVPDSKSAKKSAYLIGVMYIVSPIIWMIPPLAFRAIEPNIDAEQAYILACQYVLPAGLMGLMMAAMLSATASMATTRLNVFAGAFTEIYCRYKNYCVNHATQIWVGRLATVVLGAILLLGALLIPQYGYTKFILDINTLLYVPLVLPTLWGLFSKRIGLLAVWLTMIFGFIASFILKFGLSQQGFLSSFEIFTPYIEWISLNTRTADVFVGVLFPFITLLIIEKLSNKEHEGWQRFISHKESVHLQDGKKVAMTYIDTLPLTLSATTMFIIAIGLVISAFYRTDIVVILILFALVLSVMSIYVLRYVDRQKKQTFVLSSVQ</sequence>
<keyword evidence="3" id="KW-0813">Transport</keyword>
<evidence type="ECO:0000256" key="5">
    <source>
        <dbReference type="ARBA" id="ARBA00022847"/>
    </source>
</evidence>
<keyword evidence="11" id="KW-1185">Reference proteome</keyword>
<feature type="transmembrane region" description="Helical" evidence="9">
    <location>
        <begin position="192"/>
        <end position="215"/>
    </location>
</feature>
<dbReference type="GO" id="GO:0015293">
    <property type="term" value="F:symporter activity"/>
    <property type="evidence" value="ECO:0007669"/>
    <property type="project" value="UniProtKB-KW"/>
</dbReference>
<evidence type="ECO:0000256" key="4">
    <source>
        <dbReference type="ARBA" id="ARBA00022692"/>
    </source>
</evidence>
<dbReference type="Pfam" id="PF00474">
    <property type="entry name" value="SSF"/>
    <property type="match status" value="1"/>
</dbReference>
<gene>
    <name evidence="10" type="ORF">GCM10007852_09880</name>
</gene>
<dbReference type="InterPro" id="IPR038377">
    <property type="entry name" value="Na/Glc_symporter_sf"/>
</dbReference>
<reference evidence="10" key="1">
    <citation type="journal article" date="2014" name="Int. J. Syst. Evol. Microbiol.">
        <title>Complete genome sequence of Corynebacterium casei LMG S-19264T (=DSM 44701T), isolated from a smear-ripened cheese.</title>
        <authorList>
            <consortium name="US DOE Joint Genome Institute (JGI-PGF)"/>
            <person name="Walter F."/>
            <person name="Albersmeier A."/>
            <person name="Kalinowski J."/>
            <person name="Ruckert C."/>
        </authorList>
    </citation>
    <scope>NUCLEOTIDE SEQUENCE</scope>
    <source>
        <strain evidence="10">NBRC 110023</strain>
    </source>
</reference>
<keyword evidence="7 9" id="KW-0472">Membrane</keyword>
<evidence type="ECO:0000256" key="1">
    <source>
        <dbReference type="ARBA" id="ARBA00004141"/>
    </source>
</evidence>
<feature type="transmembrane region" description="Helical" evidence="9">
    <location>
        <begin position="6"/>
        <end position="23"/>
    </location>
</feature>
<dbReference type="PANTHER" id="PTHR48086">
    <property type="entry name" value="SODIUM/PROLINE SYMPORTER-RELATED"/>
    <property type="match status" value="1"/>
</dbReference>
<keyword evidence="5" id="KW-0769">Symport</keyword>
<dbReference type="InterPro" id="IPR050277">
    <property type="entry name" value="Sodium:Solute_Symporter"/>
</dbReference>
<evidence type="ECO:0000256" key="7">
    <source>
        <dbReference type="ARBA" id="ARBA00023136"/>
    </source>
</evidence>
<feature type="transmembrane region" description="Helical" evidence="9">
    <location>
        <begin position="470"/>
        <end position="488"/>
    </location>
</feature>
<feature type="transmembrane region" description="Helical" evidence="9">
    <location>
        <begin position="71"/>
        <end position="92"/>
    </location>
</feature>
<reference evidence="10" key="2">
    <citation type="submission" date="2023-01" db="EMBL/GenBank/DDBJ databases">
        <title>Draft genome sequence of Agaribacter marinus strain NBRC 110023.</title>
        <authorList>
            <person name="Sun Q."/>
            <person name="Mori K."/>
        </authorList>
    </citation>
    <scope>NUCLEOTIDE SEQUENCE</scope>
    <source>
        <strain evidence="10">NBRC 110023</strain>
    </source>
</reference>
<feature type="transmembrane region" description="Helical" evidence="9">
    <location>
        <begin position="422"/>
        <end position="442"/>
    </location>
</feature>
<dbReference type="RefSeq" id="WP_284216384.1">
    <property type="nucleotide sequence ID" value="NZ_BSOT01000005.1"/>
</dbReference>
<feature type="transmembrane region" description="Helical" evidence="9">
    <location>
        <begin position="521"/>
        <end position="541"/>
    </location>
</feature>
<evidence type="ECO:0000313" key="10">
    <source>
        <dbReference type="EMBL" id="GLR70080.1"/>
    </source>
</evidence>